<comment type="catalytic activity">
    <reaction evidence="8">
        <text>2 cob(II)yrinate a,c diamide + reduced [electron-transfer flavoprotein] + 2 ATP = 2 adenosylcob(III)yrinate a,c-diamide + 2 triphosphate + oxidized [electron-transfer flavoprotein] + 3 H(+)</text>
        <dbReference type="Rhea" id="RHEA:11528"/>
        <dbReference type="Rhea" id="RHEA-COMP:10685"/>
        <dbReference type="Rhea" id="RHEA-COMP:10686"/>
        <dbReference type="ChEBI" id="CHEBI:15378"/>
        <dbReference type="ChEBI" id="CHEBI:18036"/>
        <dbReference type="ChEBI" id="CHEBI:30616"/>
        <dbReference type="ChEBI" id="CHEBI:57692"/>
        <dbReference type="ChEBI" id="CHEBI:58307"/>
        <dbReference type="ChEBI" id="CHEBI:58503"/>
        <dbReference type="ChEBI" id="CHEBI:58537"/>
        <dbReference type="EC" id="2.5.1.17"/>
    </reaction>
</comment>
<evidence type="ECO:0000256" key="7">
    <source>
        <dbReference type="ARBA" id="ARBA00033354"/>
    </source>
</evidence>
<evidence type="ECO:0000256" key="9">
    <source>
        <dbReference type="ARBA" id="ARBA00048692"/>
    </source>
</evidence>
<dbReference type="EMBL" id="CP138858">
    <property type="protein sequence ID" value="WPJ94614.1"/>
    <property type="molecule type" value="Genomic_DNA"/>
</dbReference>
<dbReference type="PANTHER" id="PTHR46638:SF1">
    <property type="entry name" value="CORRINOID ADENOSYLTRANSFERASE"/>
    <property type="match status" value="1"/>
</dbReference>
<dbReference type="Gene3D" id="3.40.50.300">
    <property type="entry name" value="P-loop containing nucleotide triphosphate hydrolases"/>
    <property type="match status" value="1"/>
</dbReference>
<comment type="catalytic activity">
    <reaction evidence="9">
        <text>2 cob(II)alamin + reduced [electron-transfer flavoprotein] + 2 ATP = 2 adenosylcob(III)alamin + 2 triphosphate + oxidized [electron-transfer flavoprotein] + 3 H(+)</text>
        <dbReference type="Rhea" id="RHEA:28671"/>
        <dbReference type="Rhea" id="RHEA-COMP:10685"/>
        <dbReference type="Rhea" id="RHEA-COMP:10686"/>
        <dbReference type="ChEBI" id="CHEBI:15378"/>
        <dbReference type="ChEBI" id="CHEBI:16304"/>
        <dbReference type="ChEBI" id="CHEBI:18036"/>
        <dbReference type="ChEBI" id="CHEBI:18408"/>
        <dbReference type="ChEBI" id="CHEBI:30616"/>
        <dbReference type="ChEBI" id="CHEBI:57692"/>
        <dbReference type="ChEBI" id="CHEBI:58307"/>
        <dbReference type="EC" id="2.5.1.17"/>
    </reaction>
</comment>
<dbReference type="PIRSF" id="PIRSF015617">
    <property type="entry name" value="Adensltrnsf_CobA"/>
    <property type="match status" value="1"/>
</dbReference>
<dbReference type="Pfam" id="PF02572">
    <property type="entry name" value="CobA_CobO_BtuR"/>
    <property type="match status" value="1"/>
</dbReference>
<evidence type="ECO:0000256" key="8">
    <source>
        <dbReference type="ARBA" id="ARBA00048555"/>
    </source>
</evidence>
<evidence type="ECO:0000256" key="3">
    <source>
        <dbReference type="ARBA" id="ARBA00012454"/>
    </source>
</evidence>
<organism evidence="10 11">
    <name type="scientific">Coraliomargarita algicola</name>
    <dbReference type="NCBI Taxonomy" id="3092156"/>
    <lineage>
        <taxon>Bacteria</taxon>
        <taxon>Pseudomonadati</taxon>
        <taxon>Verrucomicrobiota</taxon>
        <taxon>Opitutia</taxon>
        <taxon>Puniceicoccales</taxon>
        <taxon>Coraliomargaritaceae</taxon>
        <taxon>Coraliomargarita</taxon>
    </lineage>
</organism>
<evidence type="ECO:0000256" key="5">
    <source>
        <dbReference type="ARBA" id="ARBA00031529"/>
    </source>
</evidence>
<comment type="similarity">
    <text evidence="2">Belongs to the Cob(I)alamin adenosyltransferase family.</text>
</comment>
<dbReference type="RefSeq" id="WP_319831530.1">
    <property type="nucleotide sequence ID" value="NZ_CP138858.1"/>
</dbReference>
<sequence length="177" mass="19669">MTTTSSKQHYLQIYTGNGKGKTTAASGLVLRAVAAGWMVFFGQFIKNNPSGELRIMKERFPEVTVEQFGRGFFLRRDPEPADRQAAQDGLNRLAEVMDSGAYRMIIADEIMIALKYKLISEADVLALVERNQGQAELVFTGRYAPEALIKRADLVSEVVPVKHYMEVGAPARRGIES</sequence>
<proteinExistence type="inferred from homology"/>
<dbReference type="PANTHER" id="PTHR46638">
    <property type="entry name" value="CORRINOID ADENOSYLTRANSFERASE"/>
    <property type="match status" value="1"/>
</dbReference>
<evidence type="ECO:0000256" key="4">
    <source>
        <dbReference type="ARBA" id="ARBA00024929"/>
    </source>
</evidence>
<gene>
    <name evidence="10" type="ORF">SH580_14355</name>
</gene>
<dbReference type="CDD" id="cd00561">
    <property type="entry name" value="CobA_ACA"/>
    <property type="match status" value="1"/>
</dbReference>
<comment type="pathway">
    <text evidence="1">Cofactor biosynthesis; adenosylcobalamin biosynthesis; adenosylcobalamin from cob(II)yrinate a,c-diamide: step 2/7.</text>
</comment>
<evidence type="ECO:0000313" key="10">
    <source>
        <dbReference type="EMBL" id="WPJ94614.1"/>
    </source>
</evidence>
<keyword evidence="11" id="KW-1185">Reference proteome</keyword>
<dbReference type="EC" id="2.5.1.17" evidence="3"/>
<evidence type="ECO:0000256" key="6">
    <source>
        <dbReference type="ARBA" id="ARBA00033334"/>
    </source>
</evidence>
<evidence type="ECO:0000256" key="2">
    <source>
        <dbReference type="ARBA" id="ARBA00007487"/>
    </source>
</evidence>
<comment type="function">
    <text evidence="4">Required for both de novo synthesis of the corrin ring for the assimilation of exogenous corrinoids. Participates in the adenosylation of a variety of incomplete and complete corrinoids.</text>
</comment>
<dbReference type="Proteomes" id="UP001324993">
    <property type="component" value="Chromosome"/>
</dbReference>
<accession>A0ABZ0RH88</accession>
<dbReference type="SUPFAM" id="SSF52540">
    <property type="entry name" value="P-loop containing nucleoside triphosphate hydrolases"/>
    <property type="match status" value="1"/>
</dbReference>
<dbReference type="InterPro" id="IPR027417">
    <property type="entry name" value="P-loop_NTPase"/>
</dbReference>
<name>A0ABZ0RH88_9BACT</name>
<evidence type="ECO:0000313" key="11">
    <source>
        <dbReference type="Proteomes" id="UP001324993"/>
    </source>
</evidence>
<protein>
    <recommendedName>
        <fullName evidence="3">corrinoid adenosyltransferase</fullName>
        <ecNumber evidence="3">2.5.1.17</ecNumber>
    </recommendedName>
    <alternativeName>
        <fullName evidence="5">Cob(II)alamin adenosyltransferase</fullName>
    </alternativeName>
    <alternativeName>
        <fullName evidence="7">Cob(II)yrinic acid a,c-diamide adenosyltransferase</fullName>
    </alternativeName>
    <alternativeName>
        <fullName evidence="6">Cobinamide/cobalamin adenosyltransferase</fullName>
    </alternativeName>
</protein>
<evidence type="ECO:0000256" key="1">
    <source>
        <dbReference type="ARBA" id="ARBA00005121"/>
    </source>
</evidence>
<dbReference type="InterPro" id="IPR003724">
    <property type="entry name" value="CblAdoTrfase_CobA"/>
</dbReference>
<reference evidence="10 11" key="1">
    <citation type="submission" date="2023-11" db="EMBL/GenBank/DDBJ databases">
        <title>Coraliomargarita sp. nov., isolated from marine algae.</title>
        <authorList>
            <person name="Lee J.K."/>
            <person name="Baek J.H."/>
            <person name="Kim J.M."/>
            <person name="Choi D.G."/>
            <person name="Jeon C.O."/>
        </authorList>
    </citation>
    <scope>NUCLEOTIDE SEQUENCE [LARGE SCALE GENOMIC DNA]</scope>
    <source>
        <strain evidence="10 11">J2-16</strain>
    </source>
</reference>